<keyword evidence="1" id="KW-1133">Transmembrane helix</keyword>
<keyword evidence="1" id="KW-0812">Transmembrane</keyword>
<keyword evidence="1" id="KW-0472">Membrane</keyword>
<evidence type="ECO:0000313" key="2">
    <source>
        <dbReference type="Proteomes" id="UP000887575"/>
    </source>
</evidence>
<dbReference type="AlphaFoldDB" id="A0AAF3E8K7"/>
<feature type="transmembrane region" description="Helical" evidence="1">
    <location>
        <begin position="99"/>
        <end position="119"/>
    </location>
</feature>
<organism evidence="2 3">
    <name type="scientific">Mesorhabditis belari</name>
    <dbReference type="NCBI Taxonomy" id="2138241"/>
    <lineage>
        <taxon>Eukaryota</taxon>
        <taxon>Metazoa</taxon>
        <taxon>Ecdysozoa</taxon>
        <taxon>Nematoda</taxon>
        <taxon>Chromadorea</taxon>
        <taxon>Rhabditida</taxon>
        <taxon>Rhabditina</taxon>
        <taxon>Rhabditomorpha</taxon>
        <taxon>Rhabditoidea</taxon>
        <taxon>Rhabditidae</taxon>
        <taxon>Mesorhabditinae</taxon>
        <taxon>Mesorhabditis</taxon>
    </lineage>
</organism>
<accession>A0AAF3E8K7</accession>
<evidence type="ECO:0000313" key="3">
    <source>
        <dbReference type="WBParaSite" id="MBELARI_LOCUS1025"/>
    </source>
</evidence>
<sequence length="123" mass="14726">MDWFEYTTYLRYQQTQWNYFEKNKVTEMMTGVNRYSIEGPYQSYNYSPYFTGYYYVSFSLLDIIDLVLSLLYLIVIGFTDSSLGLYTTPTGFTICLRNAFFWIRQISLMIGAFSVYVFIYKEL</sequence>
<evidence type="ECO:0000256" key="1">
    <source>
        <dbReference type="SAM" id="Phobius"/>
    </source>
</evidence>
<dbReference type="Proteomes" id="UP000887575">
    <property type="component" value="Unassembled WGS sequence"/>
</dbReference>
<name>A0AAF3E8K7_9BILA</name>
<proteinExistence type="predicted"/>
<feature type="transmembrane region" description="Helical" evidence="1">
    <location>
        <begin position="53"/>
        <end position="78"/>
    </location>
</feature>
<reference evidence="3" key="1">
    <citation type="submission" date="2024-02" db="UniProtKB">
        <authorList>
            <consortium name="WormBaseParasite"/>
        </authorList>
    </citation>
    <scope>IDENTIFICATION</scope>
</reference>
<dbReference type="WBParaSite" id="MBELARI_LOCUS1025">
    <property type="protein sequence ID" value="MBELARI_LOCUS1025"/>
    <property type="gene ID" value="MBELARI_LOCUS1025"/>
</dbReference>
<protein>
    <submittedName>
        <fullName evidence="3">Uncharacterized protein</fullName>
    </submittedName>
</protein>
<keyword evidence="2" id="KW-1185">Reference proteome</keyword>